<gene>
    <name evidence="2" type="ORF">S01H4_17050</name>
</gene>
<proteinExistence type="predicted"/>
<evidence type="ECO:0000256" key="1">
    <source>
        <dbReference type="SAM" id="MobiDB-lite"/>
    </source>
</evidence>
<name>X0ZEM3_9ZZZZ</name>
<evidence type="ECO:0000313" key="2">
    <source>
        <dbReference type="EMBL" id="GAG58778.1"/>
    </source>
</evidence>
<feature type="compositionally biased region" description="Acidic residues" evidence="1">
    <location>
        <begin position="22"/>
        <end position="32"/>
    </location>
</feature>
<dbReference type="EMBL" id="BART01007496">
    <property type="protein sequence ID" value="GAG58778.1"/>
    <property type="molecule type" value="Genomic_DNA"/>
</dbReference>
<reference evidence="2" key="1">
    <citation type="journal article" date="2014" name="Front. Microbiol.">
        <title>High frequency of phylogenetically diverse reductive dehalogenase-homologous genes in deep subseafloor sedimentary metagenomes.</title>
        <authorList>
            <person name="Kawai M."/>
            <person name="Futagami T."/>
            <person name="Toyoda A."/>
            <person name="Takaki Y."/>
            <person name="Nishi S."/>
            <person name="Hori S."/>
            <person name="Arai W."/>
            <person name="Tsubouchi T."/>
            <person name="Morono Y."/>
            <person name="Uchiyama I."/>
            <person name="Ito T."/>
            <person name="Fujiyama A."/>
            <person name="Inagaki F."/>
            <person name="Takami H."/>
        </authorList>
    </citation>
    <scope>NUCLEOTIDE SEQUENCE</scope>
    <source>
        <strain evidence="2">Expedition CK06-06</strain>
    </source>
</reference>
<evidence type="ECO:0008006" key="3">
    <source>
        <dbReference type="Google" id="ProtNLM"/>
    </source>
</evidence>
<feature type="region of interest" description="Disordered" evidence="1">
    <location>
        <begin position="1"/>
        <end position="54"/>
    </location>
</feature>
<comment type="caution">
    <text evidence="2">The sequence shown here is derived from an EMBL/GenBank/DDBJ whole genome shotgun (WGS) entry which is preliminary data.</text>
</comment>
<feature type="compositionally biased region" description="Basic and acidic residues" evidence="1">
    <location>
        <begin position="1"/>
        <end position="21"/>
    </location>
</feature>
<accession>X0ZEM3</accession>
<organism evidence="2">
    <name type="scientific">marine sediment metagenome</name>
    <dbReference type="NCBI Taxonomy" id="412755"/>
    <lineage>
        <taxon>unclassified sequences</taxon>
        <taxon>metagenomes</taxon>
        <taxon>ecological metagenomes</taxon>
    </lineage>
</organism>
<sequence length="54" mass="6192">MAHELVHHKQNERGELTGRQEEGEDGSPWEDEANSKAGEIVRKFGKENPEIYDI</sequence>
<protein>
    <recommendedName>
        <fullName evidence="3">Tox-MPTase4 domain-containing protein</fullName>
    </recommendedName>
</protein>
<feature type="compositionally biased region" description="Basic and acidic residues" evidence="1">
    <location>
        <begin position="39"/>
        <end position="54"/>
    </location>
</feature>
<dbReference type="AlphaFoldDB" id="X0ZEM3"/>